<evidence type="ECO:0000256" key="2">
    <source>
        <dbReference type="ARBA" id="ARBA00023157"/>
    </source>
</evidence>
<dbReference type="InterPro" id="IPR052421">
    <property type="entry name" value="PCW_Enzyme_Inhibitor"/>
</dbReference>
<dbReference type="AlphaFoldDB" id="A0A5A7PME4"/>
<proteinExistence type="inferred from homology"/>
<dbReference type="InterPro" id="IPR006501">
    <property type="entry name" value="Pectinesterase_inhib_dom"/>
</dbReference>
<dbReference type="PANTHER" id="PTHR36710:SF18">
    <property type="entry name" value="PECTINESTERASE INHIBITOR 5-RELATED"/>
    <property type="match status" value="1"/>
</dbReference>
<keyword evidence="6" id="KW-1185">Reference proteome</keyword>
<dbReference type="EMBL" id="BKCP01004805">
    <property type="protein sequence ID" value="GER33836.1"/>
    <property type="molecule type" value="Genomic_DNA"/>
</dbReference>
<evidence type="ECO:0000313" key="5">
    <source>
        <dbReference type="EMBL" id="GER33836.1"/>
    </source>
</evidence>
<evidence type="ECO:0000259" key="4">
    <source>
        <dbReference type="SMART" id="SM00856"/>
    </source>
</evidence>
<feature type="domain" description="Pectinesterase inhibitor" evidence="4">
    <location>
        <begin position="20"/>
        <end position="154"/>
    </location>
</feature>
<gene>
    <name evidence="5" type="ORF">STAS_09998</name>
</gene>
<sequence length="191" mass="21097">MFIACLFSYSEAGRPILSESSTSLVVQVCSNTTDPKYCKHALFSDPRASSADSVVLAYIANGLAYAKAQNISDLIQTRLNSGGNEKPYILAGFKACQESYTKAGRAMMEVLGNLDSETYCGFDTLAATAENEINACENGFGQSPSPMAKENRDMLKLVNKWRQPVLWVRRQMLGLGFLAARRWWASDEVER</sequence>
<dbReference type="SMART" id="SM00856">
    <property type="entry name" value="PMEI"/>
    <property type="match status" value="1"/>
</dbReference>
<evidence type="ECO:0000256" key="1">
    <source>
        <dbReference type="ARBA" id="ARBA00022729"/>
    </source>
</evidence>
<reference evidence="6" key="1">
    <citation type="journal article" date="2019" name="Curr. Biol.">
        <title>Genome Sequence of Striga asiatica Provides Insight into the Evolution of Plant Parasitism.</title>
        <authorList>
            <person name="Yoshida S."/>
            <person name="Kim S."/>
            <person name="Wafula E.K."/>
            <person name="Tanskanen J."/>
            <person name="Kim Y.M."/>
            <person name="Honaas L."/>
            <person name="Yang Z."/>
            <person name="Spallek T."/>
            <person name="Conn C.E."/>
            <person name="Ichihashi Y."/>
            <person name="Cheong K."/>
            <person name="Cui S."/>
            <person name="Der J.P."/>
            <person name="Gundlach H."/>
            <person name="Jiao Y."/>
            <person name="Hori C."/>
            <person name="Ishida J.K."/>
            <person name="Kasahara H."/>
            <person name="Kiba T."/>
            <person name="Kim M.S."/>
            <person name="Koo N."/>
            <person name="Laohavisit A."/>
            <person name="Lee Y.H."/>
            <person name="Lumba S."/>
            <person name="McCourt P."/>
            <person name="Mortimer J.C."/>
            <person name="Mutuku J.M."/>
            <person name="Nomura T."/>
            <person name="Sasaki-Sekimoto Y."/>
            <person name="Seto Y."/>
            <person name="Wang Y."/>
            <person name="Wakatake T."/>
            <person name="Sakakibara H."/>
            <person name="Demura T."/>
            <person name="Yamaguchi S."/>
            <person name="Yoneyama K."/>
            <person name="Manabe R.I."/>
            <person name="Nelson D.C."/>
            <person name="Schulman A.H."/>
            <person name="Timko M.P."/>
            <person name="dePamphilis C.W."/>
            <person name="Choi D."/>
            <person name="Shirasu K."/>
        </authorList>
    </citation>
    <scope>NUCLEOTIDE SEQUENCE [LARGE SCALE GENOMIC DNA]</scope>
    <source>
        <strain evidence="6">cv. UVA1</strain>
    </source>
</reference>
<dbReference type="Proteomes" id="UP000325081">
    <property type="component" value="Unassembled WGS sequence"/>
</dbReference>
<dbReference type="Pfam" id="PF04043">
    <property type="entry name" value="PMEI"/>
    <property type="match status" value="1"/>
</dbReference>
<dbReference type="PANTHER" id="PTHR36710">
    <property type="entry name" value="PECTINESTERASE INHIBITOR-LIKE"/>
    <property type="match status" value="1"/>
</dbReference>
<dbReference type="GO" id="GO:0004857">
    <property type="term" value="F:enzyme inhibitor activity"/>
    <property type="evidence" value="ECO:0007669"/>
    <property type="project" value="InterPro"/>
</dbReference>
<keyword evidence="1" id="KW-0732">Signal</keyword>
<comment type="similarity">
    <text evidence="3">Belongs to the PMEI family.</text>
</comment>
<keyword evidence="2" id="KW-1015">Disulfide bond</keyword>
<comment type="caution">
    <text evidence="5">The sequence shown here is derived from an EMBL/GenBank/DDBJ whole genome shotgun (WGS) entry which is preliminary data.</text>
</comment>
<organism evidence="5 6">
    <name type="scientific">Striga asiatica</name>
    <name type="common">Asiatic witchweed</name>
    <name type="synonym">Buchnera asiatica</name>
    <dbReference type="NCBI Taxonomy" id="4170"/>
    <lineage>
        <taxon>Eukaryota</taxon>
        <taxon>Viridiplantae</taxon>
        <taxon>Streptophyta</taxon>
        <taxon>Embryophyta</taxon>
        <taxon>Tracheophyta</taxon>
        <taxon>Spermatophyta</taxon>
        <taxon>Magnoliopsida</taxon>
        <taxon>eudicotyledons</taxon>
        <taxon>Gunneridae</taxon>
        <taxon>Pentapetalae</taxon>
        <taxon>asterids</taxon>
        <taxon>lamiids</taxon>
        <taxon>Lamiales</taxon>
        <taxon>Orobanchaceae</taxon>
        <taxon>Buchnereae</taxon>
        <taxon>Striga</taxon>
    </lineage>
</organism>
<dbReference type="Gene3D" id="1.20.140.40">
    <property type="entry name" value="Invertase/pectin methylesterase inhibitor family protein"/>
    <property type="match status" value="1"/>
</dbReference>
<dbReference type="OrthoDB" id="1899876at2759"/>
<evidence type="ECO:0000313" key="6">
    <source>
        <dbReference type="Proteomes" id="UP000325081"/>
    </source>
</evidence>
<feature type="non-terminal residue" evidence="5">
    <location>
        <position position="191"/>
    </location>
</feature>
<name>A0A5A7PME4_STRAF</name>
<protein>
    <submittedName>
        <fullName evidence="5">Plant invertase/pectin methylesterase inhibitor</fullName>
    </submittedName>
</protein>
<evidence type="ECO:0000256" key="3">
    <source>
        <dbReference type="ARBA" id="ARBA00038471"/>
    </source>
</evidence>
<dbReference type="NCBIfam" id="TIGR01614">
    <property type="entry name" value="PME_inhib"/>
    <property type="match status" value="1"/>
</dbReference>
<dbReference type="CDD" id="cd14859">
    <property type="entry name" value="PMEI_like"/>
    <property type="match status" value="1"/>
</dbReference>
<dbReference type="InterPro" id="IPR035513">
    <property type="entry name" value="Invertase/methylesterase_inhib"/>
</dbReference>
<dbReference type="SUPFAM" id="SSF101148">
    <property type="entry name" value="Plant invertase/pectin methylesterase inhibitor"/>
    <property type="match status" value="1"/>
</dbReference>
<accession>A0A5A7PME4</accession>